<dbReference type="EMBL" id="DVLP01000211">
    <property type="protein sequence ID" value="HIT75308.1"/>
    <property type="molecule type" value="Genomic_DNA"/>
</dbReference>
<reference evidence="1" key="1">
    <citation type="submission" date="2020-10" db="EMBL/GenBank/DDBJ databases">
        <authorList>
            <person name="Gilroy R."/>
        </authorList>
    </citation>
    <scope>NUCLEOTIDE SEQUENCE</scope>
    <source>
        <strain evidence="1">ChiGjej1B1-24693</strain>
    </source>
</reference>
<sequence length="193" mass="21108">MASQDAVDPRSAFVFDTRDLGRRVGAMLEHRRQAPAPADFGTEVIGVPQGSPVDLELRLEEVGEGVLVTGTATSQVRGVCGRCLTEIDDRSVIDLQELFVHPEYGGGDDEGTSHLVNELLDLEPLLRDQVVLDLPFQPVCREDCAGLCAECGVNLNDDPDHGHDEPIDPRWAGLAELSTDLTDRNHESQQREN</sequence>
<evidence type="ECO:0000313" key="2">
    <source>
        <dbReference type="Proteomes" id="UP000886842"/>
    </source>
</evidence>
<dbReference type="Proteomes" id="UP000886842">
    <property type="component" value="Unassembled WGS sequence"/>
</dbReference>
<name>A0A9D1GX03_9ACTN</name>
<comment type="caution">
    <text evidence="1">The sequence shown here is derived from an EMBL/GenBank/DDBJ whole genome shotgun (WGS) entry which is preliminary data.</text>
</comment>
<evidence type="ECO:0000313" key="1">
    <source>
        <dbReference type="EMBL" id="HIT75308.1"/>
    </source>
</evidence>
<organism evidence="1 2">
    <name type="scientific">Candidatus Avipropionibacterium avicola</name>
    <dbReference type="NCBI Taxonomy" id="2840701"/>
    <lineage>
        <taxon>Bacteria</taxon>
        <taxon>Bacillati</taxon>
        <taxon>Actinomycetota</taxon>
        <taxon>Actinomycetes</taxon>
        <taxon>Propionibacteriales</taxon>
        <taxon>Propionibacteriaceae</taxon>
        <taxon>Propionibacteriaceae incertae sedis</taxon>
        <taxon>Candidatus Avipropionibacterium</taxon>
    </lineage>
</organism>
<proteinExistence type="predicted"/>
<accession>A0A9D1GX03</accession>
<reference evidence="1" key="2">
    <citation type="journal article" date="2021" name="PeerJ">
        <title>Extensive microbial diversity within the chicken gut microbiome revealed by metagenomics and culture.</title>
        <authorList>
            <person name="Gilroy R."/>
            <person name="Ravi A."/>
            <person name="Getino M."/>
            <person name="Pursley I."/>
            <person name="Horton D.L."/>
            <person name="Alikhan N.F."/>
            <person name="Baker D."/>
            <person name="Gharbi K."/>
            <person name="Hall N."/>
            <person name="Watson M."/>
            <person name="Adriaenssens E.M."/>
            <person name="Foster-Nyarko E."/>
            <person name="Jarju S."/>
            <person name="Secka A."/>
            <person name="Antonio M."/>
            <person name="Oren A."/>
            <person name="Chaudhuri R.R."/>
            <person name="La Ragione R."/>
            <person name="Hildebrand F."/>
            <person name="Pallen M.J."/>
        </authorList>
    </citation>
    <scope>NUCLEOTIDE SEQUENCE</scope>
    <source>
        <strain evidence="1">ChiGjej1B1-24693</strain>
    </source>
</reference>
<dbReference type="InterPro" id="IPR003772">
    <property type="entry name" value="YceD"/>
</dbReference>
<dbReference type="AlphaFoldDB" id="A0A9D1GX03"/>
<protein>
    <submittedName>
        <fullName evidence="1">DUF177 domain-containing protein</fullName>
    </submittedName>
</protein>
<gene>
    <name evidence="1" type="ORF">IAA98_06970</name>
</gene>
<dbReference type="Pfam" id="PF02620">
    <property type="entry name" value="YceD"/>
    <property type="match status" value="1"/>
</dbReference>
<dbReference type="PANTHER" id="PTHR34374">
    <property type="entry name" value="LARGE RIBOSOMAL RNA SUBUNIT ACCUMULATION PROTEIN YCED HOMOLOG 1, CHLOROPLASTIC"/>
    <property type="match status" value="1"/>
</dbReference>
<dbReference type="PANTHER" id="PTHR34374:SF1">
    <property type="entry name" value="LARGE RIBOSOMAL RNA SUBUNIT ACCUMULATION PROTEIN YCED HOMOLOG 1, CHLOROPLASTIC"/>
    <property type="match status" value="1"/>
</dbReference>